<evidence type="ECO:0000313" key="3">
    <source>
        <dbReference type="Proteomes" id="UP000305410"/>
    </source>
</evidence>
<dbReference type="EMBL" id="CP122962">
    <property type="protein sequence ID" value="WGM58358.1"/>
    <property type="molecule type" value="Genomic_DNA"/>
</dbReference>
<sequence length="162" mass="18887">MTEVPYLKPNRLADVIAAIQFMSLNVRSSQPCEKWADYISGDKAKADHWREVFDDHPEFFRKSPDNVDHYALIWRRASPRLFYRKEDRLLSKPEYDQLSAEERTFVSRVRVPDAEIKTLIDIAIELHAKAREQHTDWRWWVPTVASFVGSLVAVLLGVAFGK</sequence>
<organism evidence="2 3">
    <name type="scientific">Agrobacterium tumefaciens</name>
    <dbReference type="NCBI Taxonomy" id="358"/>
    <lineage>
        <taxon>Bacteria</taxon>
        <taxon>Pseudomonadati</taxon>
        <taxon>Pseudomonadota</taxon>
        <taxon>Alphaproteobacteria</taxon>
        <taxon>Hyphomicrobiales</taxon>
        <taxon>Rhizobiaceae</taxon>
        <taxon>Rhizobium/Agrobacterium group</taxon>
        <taxon>Agrobacterium</taxon>
        <taxon>Agrobacterium tumefaciens complex</taxon>
    </lineage>
</organism>
<name>A0AAF0K6R9_AGRTU</name>
<reference evidence="2" key="1">
    <citation type="submission" date="2019-04" db="EMBL/GenBank/DDBJ databases">
        <authorList>
            <person name="Chiang H.-Y."/>
            <person name="Huang Y.-Y."/>
            <person name="Chou L."/>
            <person name="Lai E.-M."/>
            <person name="Kuo C.-H."/>
        </authorList>
    </citation>
    <scope>NUCLEOTIDE SEQUENCE</scope>
    <source>
        <strain evidence="2">CFBP5506</strain>
    </source>
</reference>
<evidence type="ECO:0008006" key="4">
    <source>
        <dbReference type="Google" id="ProtNLM"/>
    </source>
</evidence>
<proteinExistence type="predicted"/>
<keyword evidence="1" id="KW-0472">Membrane</keyword>
<evidence type="ECO:0000313" key="2">
    <source>
        <dbReference type="EMBL" id="WGM58358.1"/>
    </source>
</evidence>
<keyword evidence="1" id="KW-1133">Transmembrane helix</keyword>
<accession>A0AAF0K6R9</accession>
<dbReference type="Proteomes" id="UP000305410">
    <property type="component" value="Chromosome Circular"/>
</dbReference>
<feature type="transmembrane region" description="Helical" evidence="1">
    <location>
        <begin position="139"/>
        <end position="160"/>
    </location>
</feature>
<dbReference type="AlphaFoldDB" id="A0AAF0K6R9"/>
<protein>
    <recommendedName>
        <fullName evidence="4">N-carbamoyl-L-amino acid amidohydrolase</fullName>
    </recommendedName>
</protein>
<gene>
    <name evidence="2" type="ORF">CFBP5506_08385</name>
</gene>
<dbReference type="RefSeq" id="WP_080790259.1">
    <property type="nucleotide sequence ID" value="NZ_CP122962.1"/>
</dbReference>
<keyword evidence="1" id="KW-0812">Transmembrane</keyword>
<reference evidence="2" key="2">
    <citation type="submission" date="2023-04" db="EMBL/GenBank/DDBJ databases">
        <title>Complete genome sequence of Agrobacterium salinitolerans CFBP5506.</title>
        <authorList>
            <person name="Yen H.-C."/>
            <person name="Yan X.-H."/>
            <person name="Lai E.-M."/>
            <person name="Kuo C.-H."/>
        </authorList>
    </citation>
    <scope>NUCLEOTIDE SEQUENCE</scope>
    <source>
        <strain evidence="2">CFBP5506</strain>
    </source>
</reference>
<evidence type="ECO:0000256" key="1">
    <source>
        <dbReference type="SAM" id="Phobius"/>
    </source>
</evidence>